<accession>A0A2P4ZCJ0</accession>
<evidence type="ECO:0000256" key="6">
    <source>
        <dbReference type="ARBA" id="ARBA00034003"/>
    </source>
</evidence>
<comment type="similarity">
    <text evidence="1 8">Belongs to the ATP-dependent DNA ligase family.</text>
</comment>
<dbReference type="GO" id="GO:0006273">
    <property type="term" value="P:lagging strand elongation"/>
    <property type="evidence" value="ECO:0007669"/>
    <property type="project" value="TreeGrafter"/>
</dbReference>
<dbReference type="PANTHER" id="PTHR45674">
    <property type="entry name" value="DNA LIGASE 1/3 FAMILY MEMBER"/>
    <property type="match status" value="1"/>
</dbReference>
<evidence type="ECO:0000256" key="2">
    <source>
        <dbReference type="ARBA" id="ARBA00022598"/>
    </source>
</evidence>
<dbReference type="GO" id="GO:0005524">
    <property type="term" value="F:ATP binding"/>
    <property type="evidence" value="ECO:0007669"/>
    <property type="project" value="UniProtKB-KW"/>
</dbReference>
<dbReference type="GeneID" id="29982077"/>
<dbReference type="NCBIfam" id="TIGR00574">
    <property type="entry name" value="dnl1"/>
    <property type="match status" value="1"/>
</dbReference>
<dbReference type="Pfam" id="PF04679">
    <property type="entry name" value="DNA_ligase_A_C"/>
    <property type="match status" value="1"/>
</dbReference>
<feature type="region of interest" description="Disordered" evidence="9">
    <location>
        <begin position="856"/>
        <end position="879"/>
    </location>
</feature>
<dbReference type="CDD" id="cd07900">
    <property type="entry name" value="Adenylation_DNA_ligase_I_Euk"/>
    <property type="match status" value="1"/>
</dbReference>
<dbReference type="GO" id="GO:0071897">
    <property type="term" value="P:DNA biosynthetic process"/>
    <property type="evidence" value="ECO:0007669"/>
    <property type="project" value="InterPro"/>
</dbReference>
<dbReference type="GO" id="GO:0005634">
    <property type="term" value="C:nucleus"/>
    <property type="evidence" value="ECO:0007669"/>
    <property type="project" value="TreeGrafter"/>
</dbReference>
<feature type="domain" description="ATP-dependent DNA ligase family profile" evidence="10">
    <location>
        <begin position="537"/>
        <end position="730"/>
    </location>
</feature>
<dbReference type="FunFam" id="3.30.470.30:FF:000018">
    <property type="entry name" value="DNA ligase"/>
    <property type="match status" value="1"/>
</dbReference>
<keyword evidence="3" id="KW-0235">DNA replication</keyword>
<dbReference type="Gene3D" id="2.40.50.140">
    <property type="entry name" value="Nucleic acid-binding proteins"/>
    <property type="match status" value="1"/>
</dbReference>
<dbReference type="EC" id="6.5.1.1" evidence="7"/>
<protein>
    <recommendedName>
        <fullName evidence="7">DNA ligase</fullName>
        <ecNumber evidence="7">6.5.1.1</ecNumber>
    </recommendedName>
</protein>
<sequence length="879" mass="97918">MSSPSKKRKLNSGAKQPAAQSKGLEYFFSKQKQSETLNKSTGQDGASSSAPALTDEELARKLQAEWDQEVANEAAAVRGSQNSTPKTEGTETIAETADSDSTPTSTSRLVESTAEITPRKQDAKKTLVLQSTGMADDLITESIPLDESPLIFDPSIYIKELQEYWAAEGGNASYALLTRCFVLVSGTTSRIKIVDTLVNCLRILIESDPSSLLPAVWLATNSISPPYISMELGIGGSAISKALRQVCGLDNRSLKAIYDKYGDPGDVAFEAKKKQSFTLRKPKPLTIKGVYQSLVKIATTHGQGSGETKQRIVDRLLQDARGGEESRFIVRTVSQYLRIGAVKTTMLIALSRAFLLSKAPGSEYSTRNITALSKLKKEELAEVWNKAAEIVKASHARHPNYNDLIPALLEVGVCEELLLRCGLKLHVPLRPMLGSITRDLSEMLTKLQGRDFACEFKYDGQRAQVHCDEKGKVSIFSRHLELMTEKYPDLVELVPKIRGEGINSFIMEGEVVAVDRESGELKNFQTLTNRARKDVAIGDIKIDVCLFAFDLMYLNGQSLLDRPFRERRELLRSLFIEIPHHFTWVKSLDATSGDSETVLEFFKAALENKCEGIMVKILDNLPDLPYVEGEAEPEQSVEDTEKLSLPKNKTKSKGKSKKSTKGDAEEKSINTRRKPLLATYEPDKRLDSWLKVKKDYNSTFDTLDMIPVAGWHGQGRKAKWWSPILMAVRNEESGTLEVVCKCISGFTDTFYKANKDFYDDGEESGEPKNTKLQKPSFIEYYGPSPDVWFEPQEVWEMAFADITLSPVYTAAIGLVSDERGLSLRFPRFLKKREDKSIDEASTNEFLANLWRKQEAKAETSTSKADGAEMEDAQDGDLDD</sequence>
<feature type="compositionally biased region" description="Acidic residues" evidence="9">
    <location>
        <begin position="867"/>
        <end position="879"/>
    </location>
</feature>
<evidence type="ECO:0000256" key="5">
    <source>
        <dbReference type="ARBA" id="ARBA00022840"/>
    </source>
</evidence>
<dbReference type="InterPro" id="IPR036599">
    <property type="entry name" value="DNA_ligase_N_sf"/>
</dbReference>
<dbReference type="SUPFAM" id="SSF117018">
    <property type="entry name" value="ATP-dependent DNA ligase DNA-binding domain"/>
    <property type="match status" value="1"/>
</dbReference>
<dbReference type="RefSeq" id="XP_018664819.1">
    <property type="nucleotide sequence ID" value="XM_018801994.1"/>
</dbReference>
<keyword evidence="7" id="KW-0234">DNA repair</keyword>
<dbReference type="Gene3D" id="3.30.1490.70">
    <property type="match status" value="1"/>
</dbReference>
<feature type="region of interest" description="Disordered" evidence="9">
    <location>
        <begin position="629"/>
        <end position="674"/>
    </location>
</feature>
<keyword evidence="5 7" id="KW-0067">ATP-binding</keyword>
<evidence type="ECO:0000256" key="8">
    <source>
        <dbReference type="RuleBase" id="RU004196"/>
    </source>
</evidence>
<dbReference type="STRING" id="398673.A0A2P4ZCJ0"/>
<dbReference type="InterPro" id="IPR012308">
    <property type="entry name" value="DNA_ligase_ATP-dep_N"/>
</dbReference>
<feature type="compositionally biased region" description="Basic residues" evidence="9">
    <location>
        <begin position="648"/>
        <end position="659"/>
    </location>
</feature>
<comment type="caution">
    <text evidence="11">The sequence shown here is derived from an EMBL/GenBank/DDBJ whole genome shotgun (WGS) entry which is preliminary data.</text>
</comment>
<dbReference type="PROSITE" id="PS00697">
    <property type="entry name" value="DNA_LIGASE_A1"/>
    <property type="match status" value="1"/>
</dbReference>
<dbReference type="Pfam" id="PF04675">
    <property type="entry name" value="DNA_ligase_A_N"/>
    <property type="match status" value="1"/>
</dbReference>
<keyword evidence="2 7" id="KW-0436">Ligase</keyword>
<feature type="compositionally biased region" description="Basic residues" evidence="9">
    <location>
        <begin position="1"/>
        <end position="10"/>
    </location>
</feature>
<dbReference type="InterPro" id="IPR012309">
    <property type="entry name" value="DNA_ligase_ATP-dep_C"/>
</dbReference>
<evidence type="ECO:0000256" key="7">
    <source>
        <dbReference type="RuleBase" id="RU000617"/>
    </source>
</evidence>
<proteinExistence type="inferred from homology"/>
<comment type="catalytic activity">
    <reaction evidence="6 7">
        <text>ATP + (deoxyribonucleotide)n-3'-hydroxyl + 5'-phospho-(deoxyribonucleotide)m = (deoxyribonucleotide)n+m + AMP + diphosphate.</text>
        <dbReference type="EC" id="6.5.1.1"/>
    </reaction>
</comment>
<name>A0A2P4ZCJ0_9HYPO</name>
<evidence type="ECO:0000313" key="11">
    <source>
        <dbReference type="EMBL" id="PON22019.1"/>
    </source>
</evidence>
<dbReference type="AlphaFoldDB" id="A0A2P4ZCJ0"/>
<dbReference type="GO" id="GO:0006310">
    <property type="term" value="P:DNA recombination"/>
    <property type="evidence" value="ECO:0007669"/>
    <property type="project" value="UniProtKB-KW"/>
</dbReference>
<dbReference type="Gene3D" id="3.30.470.30">
    <property type="entry name" value="DNA ligase/mRNA capping enzyme"/>
    <property type="match status" value="1"/>
</dbReference>
<reference evidence="11 12" key="1">
    <citation type="journal article" date="2016" name="Genome Announc.">
        <title>Draft Whole-Genome Sequence of Trichoderma gamsii T6085, a Promising Biocontrol Agent of Fusarium Head Blight on Wheat.</title>
        <authorList>
            <person name="Baroncelli R."/>
            <person name="Zapparata A."/>
            <person name="Piaggeschi G."/>
            <person name="Sarrocco S."/>
            <person name="Vannacci G."/>
        </authorList>
    </citation>
    <scope>NUCLEOTIDE SEQUENCE [LARGE SCALE GENOMIC DNA]</scope>
    <source>
        <strain evidence="11 12">T6085</strain>
    </source>
</reference>
<dbReference type="InterPro" id="IPR050191">
    <property type="entry name" value="ATP-dep_DNA_ligase"/>
</dbReference>
<dbReference type="SUPFAM" id="SSF56091">
    <property type="entry name" value="DNA ligase/mRNA capping enzyme, catalytic domain"/>
    <property type="match status" value="1"/>
</dbReference>
<dbReference type="InterPro" id="IPR016059">
    <property type="entry name" value="DNA_ligase_ATP-dep_CS"/>
</dbReference>
<keyword evidence="12" id="KW-1185">Reference proteome</keyword>
<keyword evidence="7" id="KW-0233">DNA recombination</keyword>
<evidence type="ECO:0000256" key="9">
    <source>
        <dbReference type="SAM" id="MobiDB-lite"/>
    </source>
</evidence>
<feature type="compositionally biased region" description="Acidic residues" evidence="9">
    <location>
        <begin position="629"/>
        <end position="638"/>
    </location>
</feature>
<dbReference type="Pfam" id="PF01068">
    <property type="entry name" value="DNA_ligase_A_M"/>
    <property type="match status" value="1"/>
</dbReference>
<keyword evidence="4 7" id="KW-0547">Nucleotide-binding</keyword>
<dbReference type="GO" id="GO:0003910">
    <property type="term" value="F:DNA ligase (ATP) activity"/>
    <property type="evidence" value="ECO:0007669"/>
    <property type="project" value="UniProtKB-EC"/>
</dbReference>
<feature type="region of interest" description="Disordered" evidence="9">
    <location>
        <begin position="1"/>
        <end position="116"/>
    </location>
</feature>
<dbReference type="SUPFAM" id="SSF50249">
    <property type="entry name" value="Nucleic acid-binding proteins"/>
    <property type="match status" value="1"/>
</dbReference>
<organism evidence="11 12">
    <name type="scientific">Trichoderma gamsii</name>
    <dbReference type="NCBI Taxonomy" id="398673"/>
    <lineage>
        <taxon>Eukaryota</taxon>
        <taxon>Fungi</taxon>
        <taxon>Dikarya</taxon>
        <taxon>Ascomycota</taxon>
        <taxon>Pezizomycotina</taxon>
        <taxon>Sordariomycetes</taxon>
        <taxon>Hypocreomycetidae</taxon>
        <taxon>Hypocreales</taxon>
        <taxon>Hypocreaceae</taxon>
        <taxon>Trichoderma</taxon>
    </lineage>
</organism>
<dbReference type="InterPro" id="IPR000977">
    <property type="entry name" value="DNA_ligase_ATP-dep"/>
</dbReference>
<evidence type="ECO:0000256" key="4">
    <source>
        <dbReference type="ARBA" id="ARBA00022741"/>
    </source>
</evidence>
<dbReference type="FunFam" id="1.10.3260.10:FF:000004">
    <property type="entry name" value="DNA ligase"/>
    <property type="match status" value="1"/>
</dbReference>
<dbReference type="FunFam" id="2.40.50.140:FF:000062">
    <property type="entry name" value="DNA ligase"/>
    <property type="match status" value="1"/>
</dbReference>
<dbReference type="CDD" id="cd07969">
    <property type="entry name" value="OBF_DNA_ligase_I"/>
    <property type="match status" value="1"/>
</dbReference>
<feature type="compositionally biased region" description="Polar residues" evidence="9">
    <location>
        <begin position="30"/>
        <end position="51"/>
    </location>
</feature>
<evidence type="ECO:0000256" key="3">
    <source>
        <dbReference type="ARBA" id="ARBA00022705"/>
    </source>
</evidence>
<dbReference type="InterPro" id="IPR012340">
    <property type="entry name" value="NA-bd_OB-fold"/>
</dbReference>
<dbReference type="PANTHER" id="PTHR45674:SF9">
    <property type="entry name" value="DNA LIGASE 3"/>
    <property type="match status" value="1"/>
</dbReference>
<dbReference type="Gene3D" id="1.10.3260.10">
    <property type="entry name" value="DNA ligase, ATP-dependent, N-terminal domain"/>
    <property type="match status" value="1"/>
</dbReference>
<dbReference type="GO" id="GO:0006281">
    <property type="term" value="P:DNA repair"/>
    <property type="evidence" value="ECO:0007669"/>
    <property type="project" value="UniProtKB-KW"/>
</dbReference>
<gene>
    <name evidence="11" type="ORF">TGAM01_v209089</name>
</gene>
<dbReference type="GO" id="GO:0003677">
    <property type="term" value="F:DNA binding"/>
    <property type="evidence" value="ECO:0007669"/>
    <property type="project" value="InterPro"/>
</dbReference>
<evidence type="ECO:0000256" key="1">
    <source>
        <dbReference type="ARBA" id="ARBA00007572"/>
    </source>
</evidence>
<dbReference type="PROSITE" id="PS50160">
    <property type="entry name" value="DNA_LIGASE_A3"/>
    <property type="match status" value="1"/>
</dbReference>
<dbReference type="Proteomes" id="UP000054821">
    <property type="component" value="Unassembled WGS sequence"/>
</dbReference>
<dbReference type="InterPro" id="IPR012310">
    <property type="entry name" value="DNA_ligase_ATP-dep_cent"/>
</dbReference>
<evidence type="ECO:0000259" key="10">
    <source>
        <dbReference type="PROSITE" id="PS50160"/>
    </source>
</evidence>
<feature type="compositionally biased region" description="Basic and acidic residues" evidence="9">
    <location>
        <begin position="660"/>
        <end position="669"/>
    </location>
</feature>
<dbReference type="EMBL" id="JPDN02000042">
    <property type="protein sequence ID" value="PON22019.1"/>
    <property type="molecule type" value="Genomic_DNA"/>
</dbReference>
<keyword evidence="7" id="KW-0227">DNA damage</keyword>
<evidence type="ECO:0000313" key="12">
    <source>
        <dbReference type="Proteomes" id="UP000054821"/>
    </source>
</evidence>